<evidence type="ECO:0000313" key="4">
    <source>
        <dbReference type="Proteomes" id="UP000002754"/>
    </source>
</evidence>
<comment type="caution">
    <text evidence="2">The sequence shown here is derived from an EMBL/GenBank/DDBJ whole genome shotgun (WGS) entry which is preliminary data.</text>
</comment>
<dbReference type="SUPFAM" id="SSF53098">
    <property type="entry name" value="Ribonuclease H-like"/>
    <property type="match status" value="1"/>
</dbReference>
<sequence length="434" mass="50609">MTVLKNKLNRMKSHLSLNESPTLTDKRSVTKTIVTESPLHSEEEQSLFKKWEKLGAKPYWFDGHYIFIKETAYPIEHQHGLYPFSDLEQVTTQWKQFNEPHPLSSADTDIENLLFFDTETTGLSSGAGHSIFLLGFSQVVGSNVVVKQYILPGPEAEVAFYHYFLDDLGSNKKLVTYNGKAFDWPKVKTRHTFVREQVPKLPKVGHFDLLHAARRLWKETLPSCKLAIIEEEILELKREQDTPGYLAPMLYFDYLNEQEPLYLEGIIEHHEQDVLSLITLYIHLSHLITSPNKVAIENREEYEIARWFSYIGNNERAAKMFWQLSQREEDIHLAKASLYQYALIQKKQKDEAVALQCFLTLINYKPYQIDCLIEAAKLKERFEKDIFGALTLTNQALKLLEEREFISNQKISKLIMELQKRKQRLEIKLLKGKN</sequence>
<gene>
    <name evidence="3" type="ORF">AJ85_08890</name>
    <name evidence="2" type="ORF">BALCAV_0210405</name>
</gene>
<dbReference type="OrthoDB" id="9790530at2"/>
<dbReference type="Pfam" id="PF13482">
    <property type="entry name" value="RNase_H_2"/>
    <property type="match status" value="1"/>
</dbReference>
<evidence type="ECO:0000259" key="1">
    <source>
        <dbReference type="Pfam" id="PF13482"/>
    </source>
</evidence>
<accession>A0A094WN54</accession>
<protein>
    <submittedName>
        <fullName evidence="3">Exonuclease</fullName>
    </submittedName>
</protein>
<keyword evidence="3" id="KW-0269">Exonuclease</keyword>
<dbReference type="SUPFAM" id="SSF48452">
    <property type="entry name" value="TPR-like"/>
    <property type="match status" value="1"/>
</dbReference>
<dbReference type="GO" id="GO:0003676">
    <property type="term" value="F:nucleic acid binding"/>
    <property type="evidence" value="ECO:0007669"/>
    <property type="project" value="InterPro"/>
</dbReference>
<keyword evidence="3" id="KW-0540">Nuclease</keyword>
<dbReference type="InterPro" id="IPR012337">
    <property type="entry name" value="RNaseH-like_sf"/>
</dbReference>
<evidence type="ECO:0000313" key="2">
    <source>
        <dbReference type="EMBL" id="KGA97403.1"/>
    </source>
</evidence>
<reference evidence="2 4" key="1">
    <citation type="journal article" date="2014" name="Genome Announc.">
        <title>Draft Genome Sequence of Bacillus alcalophilus AV1934, a Classic Alkaliphile Isolated from Human Feces in 1934.</title>
        <authorList>
            <person name="Attie O."/>
            <person name="Jayaprakash A."/>
            <person name="Shah H."/>
            <person name="Paulsen I.T."/>
            <person name="Morino M."/>
            <person name="Takahashi Y."/>
            <person name="Narumi I."/>
            <person name="Sachidanandam R."/>
            <person name="Satoh K."/>
            <person name="Ito M."/>
            <person name="Krulwich T.A."/>
        </authorList>
    </citation>
    <scope>NUCLEOTIDE SEQUENCE [LARGE SCALE GENOMIC DNA]</scope>
    <source>
        <strain evidence="2 4">AV1934</strain>
    </source>
</reference>
<dbReference type="AlphaFoldDB" id="A0A094WN54"/>
<dbReference type="eggNOG" id="COG3359">
    <property type="taxonomic scope" value="Bacteria"/>
</dbReference>
<feature type="domain" description="YprB ribonuclease H-like" evidence="1">
    <location>
        <begin position="114"/>
        <end position="284"/>
    </location>
</feature>
<keyword evidence="3" id="KW-0378">Hydrolase</keyword>
<dbReference type="Proteomes" id="UP000002754">
    <property type="component" value="Unassembled WGS sequence"/>
</dbReference>
<dbReference type="InterPro" id="IPR038720">
    <property type="entry name" value="YprB_RNase_H-like_dom"/>
</dbReference>
<reference evidence="3 5" key="2">
    <citation type="submission" date="2014-01" db="EMBL/GenBank/DDBJ databases">
        <title>Draft genome sequencing of Bacillus alcalophilus CGMCC 1.3604.</title>
        <authorList>
            <person name="Yang J."/>
            <person name="Diao L."/>
            <person name="Yang S."/>
        </authorList>
    </citation>
    <scope>NUCLEOTIDE SEQUENCE [LARGE SCALE GENOMIC DNA]</scope>
    <source>
        <strain evidence="3 5">CGMCC 1.3604</strain>
    </source>
</reference>
<dbReference type="GO" id="GO:0004527">
    <property type="term" value="F:exonuclease activity"/>
    <property type="evidence" value="ECO:0007669"/>
    <property type="project" value="UniProtKB-KW"/>
</dbReference>
<dbReference type="PANTHER" id="PTHR38462">
    <property type="entry name" value="EXONUCLEASE-LIKE PROTEIN"/>
    <property type="match status" value="1"/>
</dbReference>
<proteinExistence type="predicted"/>
<dbReference type="STRING" id="1218173.BALCAV_0210405"/>
<dbReference type="InterPro" id="IPR011990">
    <property type="entry name" value="TPR-like_helical_dom_sf"/>
</dbReference>
<dbReference type="RefSeq" id="WP_003323697.1">
    <property type="nucleotide sequence ID" value="NZ_ALPT02000030.1"/>
</dbReference>
<keyword evidence="4" id="KW-1185">Reference proteome</keyword>
<dbReference type="Proteomes" id="UP000297014">
    <property type="component" value="Unassembled WGS sequence"/>
</dbReference>
<dbReference type="EMBL" id="ALPT02000030">
    <property type="protein sequence ID" value="KGA97403.1"/>
    <property type="molecule type" value="Genomic_DNA"/>
</dbReference>
<organism evidence="2 4">
    <name type="scientific">Alkalihalobacillus alcalophilus ATCC 27647 = CGMCC 1.3604</name>
    <dbReference type="NCBI Taxonomy" id="1218173"/>
    <lineage>
        <taxon>Bacteria</taxon>
        <taxon>Bacillati</taxon>
        <taxon>Bacillota</taxon>
        <taxon>Bacilli</taxon>
        <taxon>Bacillales</taxon>
        <taxon>Bacillaceae</taxon>
        <taxon>Alkalihalobacillus</taxon>
    </lineage>
</organism>
<evidence type="ECO:0000313" key="3">
    <source>
        <dbReference type="EMBL" id="THG90768.1"/>
    </source>
</evidence>
<dbReference type="Gene3D" id="3.30.420.10">
    <property type="entry name" value="Ribonuclease H-like superfamily/Ribonuclease H"/>
    <property type="match status" value="1"/>
</dbReference>
<dbReference type="PANTHER" id="PTHR38462:SF1">
    <property type="entry name" value="YPRB RIBONUCLEASE H-LIKE DOMAIN-CONTAINING PROTEIN"/>
    <property type="match status" value="1"/>
</dbReference>
<dbReference type="EMBL" id="JALP01000118">
    <property type="protein sequence ID" value="THG90768.1"/>
    <property type="molecule type" value="Genomic_DNA"/>
</dbReference>
<evidence type="ECO:0000313" key="5">
    <source>
        <dbReference type="Proteomes" id="UP000297014"/>
    </source>
</evidence>
<name>A0A094WN54_ALKAL</name>
<dbReference type="InterPro" id="IPR036397">
    <property type="entry name" value="RNaseH_sf"/>
</dbReference>